<organism evidence="6 7">
    <name type="scientific">Niastella koreensis</name>
    <dbReference type="NCBI Taxonomy" id="354356"/>
    <lineage>
        <taxon>Bacteria</taxon>
        <taxon>Pseudomonadati</taxon>
        <taxon>Bacteroidota</taxon>
        <taxon>Chitinophagia</taxon>
        <taxon>Chitinophagales</taxon>
        <taxon>Chitinophagaceae</taxon>
        <taxon>Niastella</taxon>
    </lineage>
</organism>
<accession>A0ABX3P763</accession>
<evidence type="ECO:0000256" key="2">
    <source>
        <dbReference type="ARBA" id="ARBA00013064"/>
    </source>
</evidence>
<dbReference type="InterPro" id="IPR036196">
    <property type="entry name" value="Ptyr_pPase_sf"/>
</dbReference>
<dbReference type="InterPro" id="IPR050438">
    <property type="entry name" value="LMW_PTPase"/>
</dbReference>
<dbReference type="SMART" id="SM00226">
    <property type="entry name" value="LMWPc"/>
    <property type="match status" value="1"/>
</dbReference>
<evidence type="ECO:0000313" key="6">
    <source>
        <dbReference type="EMBL" id="OQP55570.1"/>
    </source>
</evidence>
<dbReference type="InterPro" id="IPR017867">
    <property type="entry name" value="Tyr_phospatase_low_mol_wt"/>
</dbReference>
<dbReference type="InterPro" id="IPR023485">
    <property type="entry name" value="Ptyr_pPase"/>
</dbReference>
<protein>
    <recommendedName>
        <fullName evidence="2">protein-tyrosine-phosphatase</fullName>
        <ecNumber evidence="2">3.1.3.48</ecNumber>
    </recommendedName>
</protein>
<dbReference type="SUPFAM" id="SSF52788">
    <property type="entry name" value="Phosphotyrosine protein phosphatases I"/>
    <property type="match status" value="1"/>
</dbReference>
<keyword evidence="4" id="KW-0904">Protein phosphatase</keyword>
<evidence type="ECO:0000313" key="7">
    <source>
        <dbReference type="Proteomes" id="UP000192277"/>
    </source>
</evidence>
<dbReference type="Proteomes" id="UP000192277">
    <property type="component" value="Unassembled WGS sequence"/>
</dbReference>
<comment type="similarity">
    <text evidence="1">Belongs to the low molecular weight phosphotyrosine protein phosphatase family.</text>
</comment>
<reference evidence="6 7" key="1">
    <citation type="submission" date="2016-04" db="EMBL/GenBank/DDBJ databases">
        <authorList>
            <person name="Chen L."/>
            <person name="Zhuang W."/>
            <person name="Wang G."/>
        </authorList>
    </citation>
    <scope>NUCLEOTIDE SEQUENCE [LARGE SCALE GENOMIC DNA]</scope>
    <source>
        <strain evidence="7">GR20</strain>
    </source>
</reference>
<dbReference type="PRINTS" id="PR00719">
    <property type="entry name" value="LMWPTPASE"/>
</dbReference>
<keyword evidence="3" id="KW-0378">Hydrolase</keyword>
<comment type="caution">
    <text evidence="6">The sequence shown here is derived from an EMBL/GenBank/DDBJ whole genome shotgun (WGS) entry which is preliminary data.</text>
</comment>
<evidence type="ECO:0000259" key="5">
    <source>
        <dbReference type="SMART" id="SM00226"/>
    </source>
</evidence>
<evidence type="ECO:0000256" key="4">
    <source>
        <dbReference type="ARBA" id="ARBA00022912"/>
    </source>
</evidence>
<dbReference type="PANTHER" id="PTHR11717">
    <property type="entry name" value="LOW MOLECULAR WEIGHT PROTEIN TYROSINE PHOSPHATASE"/>
    <property type="match status" value="1"/>
</dbReference>
<dbReference type="EC" id="3.1.3.48" evidence="2"/>
<evidence type="ECO:0000256" key="3">
    <source>
        <dbReference type="ARBA" id="ARBA00022801"/>
    </source>
</evidence>
<gene>
    <name evidence="6" type="ORF">A4D02_04500</name>
</gene>
<dbReference type="Pfam" id="PF01451">
    <property type="entry name" value="LMWPc"/>
    <property type="match status" value="1"/>
</dbReference>
<proteinExistence type="inferred from homology"/>
<dbReference type="PANTHER" id="PTHR11717:SF7">
    <property type="entry name" value="LOW MOLECULAR WEIGHT PHOSPHOTYROSINE PROTEIN PHOSPHATASE"/>
    <property type="match status" value="1"/>
</dbReference>
<dbReference type="RefSeq" id="WP_041347648.1">
    <property type="nucleotide sequence ID" value="NZ_LWBO01000001.1"/>
</dbReference>
<dbReference type="EMBL" id="LWBO01000001">
    <property type="protein sequence ID" value="OQP55570.1"/>
    <property type="molecule type" value="Genomic_DNA"/>
</dbReference>
<keyword evidence="7" id="KW-1185">Reference proteome</keyword>
<name>A0ABX3P763_9BACT</name>
<evidence type="ECO:0000256" key="1">
    <source>
        <dbReference type="ARBA" id="ARBA00011063"/>
    </source>
</evidence>
<feature type="domain" description="Phosphotyrosine protein phosphatase I" evidence="5">
    <location>
        <begin position="1"/>
        <end position="149"/>
    </location>
</feature>
<dbReference type="CDD" id="cd16343">
    <property type="entry name" value="LMWPTP"/>
    <property type="match status" value="1"/>
</dbReference>
<dbReference type="Gene3D" id="3.40.50.2300">
    <property type="match status" value="1"/>
</dbReference>
<sequence length="161" mass="18335">MKILMVCLGNICRSPLAEGILQHKAQQEGLTWTIDSAGTNGYHVGEQPHRLSQKVALLNGIDISHQRARRFTAADFKQFDKIYAMAEDVVAEMQRIARKDFDAAKVELLMNELHPGKNRDVPDPWYGTEPGYHEVYAMIDQACDKIIEKYRIMNDESPMSK</sequence>